<sequence length="707" mass="79291">MLRSIGSGLSKCRLLRTHRCVFLSTECNKEGQAASRKLEPHPDAEKEPLERFPNDINPTTGERSVMNLQFLIHRRETFGSLMPATSGLKCIRLRNILPQNLLDEVFLGFSADSNFLVSYNSRSRYVKLRFWLIPGEHYGPRNWLQTSFADIALDELPTHPFLSDMFGIRFIQSLNDPQTFVVIFSSASSDHVSMIWGTLPDPNCLDCRGAFLSRETSASFKCTKHLQLLRLYPDYQAFCTKSGNSFDEVHSPENNGQTPIPACFSHYCLCNSHRATASSSYTCVCMANSTSGLHPSVCPETGRLRVAWVSQGRQIRVLSCSFGPKSACSMPMGAYLDLRNNGTCVSTQPPLAYQEPFLTSNYCSSCFFWPTDTSSCRQRLQTSQFCARDTTSTMLKLSGLKELCVFKSSPVRIVKVSDPWPDGHKHPILPSGKFLQEHKCETRVDSLDVWKPSLLAARELFNSCKPLCYLAMLQDIRASYMHWTLLPRCGYENGRNPSCVAPDSNPEKLLTNQLCGQCHSYFDAVDWQPYLQGTSVIPHSPVVAHMEEVVFDVSRTPCFILGKHLPEVVENSNHVTECVLFTSPLEPNWILVYEIDYPSGAPSCHLTALIDIATGRQRDPDEAQHAVRLEAITSHCPSLLRYSGTVSNHHFCLPMLAASPPLPRVPFQHPLTTRSTTLIELNNYSVTTARQSVTRLCDPQGGYVLYL</sequence>
<organism evidence="2 3">
    <name type="scientific">Mesocestoides corti</name>
    <name type="common">Flatworm</name>
    <dbReference type="NCBI Taxonomy" id="53468"/>
    <lineage>
        <taxon>Eukaryota</taxon>
        <taxon>Metazoa</taxon>
        <taxon>Spiralia</taxon>
        <taxon>Lophotrochozoa</taxon>
        <taxon>Platyhelminthes</taxon>
        <taxon>Cestoda</taxon>
        <taxon>Eucestoda</taxon>
        <taxon>Cyclophyllidea</taxon>
        <taxon>Mesocestoididae</taxon>
        <taxon>Mesocestoides</taxon>
    </lineage>
</organism>
<accession>A0A0R3UKI6</accession>
<dbReference type="AlphaFoldDB" id="A0A0R3UKI6"/>
<dbReference type="STRING" id="53468.A0A0R3UKI6"/>
<feature type="compositionally biased region" description="Basic and acidic residues" evidence="1">
    <location>
        <begin position="36"/>
        <end position="53"/>
    </location>
</feature>
<dbReference type="OrthoDB" id="201362at2759"/>
<dbReference type="CDD" id="cd20917">
    <property type="entry name" value="DCAF15-NTD"/>
    <property type="match status" value="1"/>
</dbReference>
<evidence type="ECO:0000313" key="2">
    <source>
        <dbReference type="EMBL" id="VDD82105.1"/>
    </source>
</evidence>
<evidence type="ECO:0000256" key="1">
    <source>
        <dbReference type="SAM" id="MobiDB-lite"/>
    </source>
</evidence>
<dbReference type="Proteomes" id="UP000267029">
    <property type="component" value="Unassembled WGS sequence"/>
</dbReference>
<feature type="region of interest" description="Disordered" evidence="1">
    <location>
        <begin position="33"/>
        <end position="56"/>
    </location>
</feature>
<evidence type="ECO:0000313" key="3">
    <source>
        <dbReference type="Proteomes" id="UP000267029"/>
    </source>
</evidence>
<proteinExistence type="predicted"/>
<evidence type="ECO:0008006" key="4">
    <source>
        <dbReference type="Google" id="ProtNLM"/>
    </source>
</evidence>
<gene>
    <name evidence="2" type="ORF">MCOS_LOCUS8108</name>
</gene>
<dbReference type="InterPro" id="IPR032734">
    <property type="entry name" value="DCAF15_WD40"/>
</dbReference>
<name>A0A0R3UKI6_MESCO</name>
<dbReference type="EMBL" id="UXSR01005454">
    <property type="protein sequence ID" value="VDD82105.1"/>
    <property type="molecule type" value="Genomic_DNA"/>
</dbReference>
<protein>
    <recommendedName>
        <fullName evidence="4">DDB1- and CUL4-associated factor 15 WD40 repeat-containing domain-containing protein</fullName>
    </recommendedName>
</protein>
<keyword evidence="3" id="KW-1185">Reference proteome</keyword>
<reference evidence="2 3" key="1">
    <citation type="submission" date="2018-10" db="EMBL/GenBank/DDBJ databases">
        <authorList>
            <consortium name="Pathogen Informatics"/>
        </authorList>
    </citation>
    <scope>NUCLEOTIDE SEQUENCE [LARGE SCALE GENOMIC DNA]</scope>
</reference>